<dbReference type="OrthoDB" id="5168831at2"/>
<proteinExistence type="predicted"/>
<dbReference type="NCBIfam" id="TIGR02532">
    <property type="entry name" value="IV_pilin_GFxxxE"/>
    <property type="match status" value="1"/>
</dbReference>
<dbReference type="eggNOG" id="COG4967">
    <property type="taxonomic scope" value="Bacteria"/>
</dbReference>
<reference evidence="3" key="1">
    <citation type="journal article" date="2008" name="PLoS ONE">
        <title>Survival in nuclear waste, extreme resistance, and potential applications gleaned from the genome sequence of Kineococcus radiotolerans SRS30216.</title>
        <authorList>
            <person name="Bagwell C.E."/>
            <person name="Bhat S."/>
            <person name="Hawkins G.M."/>
            <person name="Smith B.W."/>
            <person name="Biswas T."/>
            <person name="Hoover T.R."/>
            <person name="Saunders E."/>
            <person name="Han C.S."/>
            <person name="Tsodikov O.V."/>
            <person name="Shimkets L.J."/>
        </authorList>
    </citation>
    <scope>NUCLEOTIDE SEQUENCE [LARGE SCALE GENOMIC DNA]</scope>
    <source>
        <strain evidence="3">ATCC BAA-149 / DSM 14245 / SRS30216</strain>
    </source>
</reference>
<dbReference type="AlphaFoldDB" id="A6WCE8"/>
<feature type="transmembrane region" description="Helical" evidence="1">
    <location>
        <begin position="33"/>
        <end position="53"/>
    </location>
</feature>
<dbReference type="KEGG" id="kra:Krad_3023"/>
<dbReference type="HOGENOM" id="CLU_626677_0_0_11"/>
<evidence type="ECO:0000313" key="3">
    <source>
        <dbReference type="Proteomes" id="UP000001116"/>
    </source>
</evidence>
<protein>
    <recommendedName>
        <fullName evidence="4">Prepilin-type N-terminal cleavage/methylation domain-containing protein</fullName>
    </recommendedName>
</protein>
<keyword evidence="1" id="KW-0812">Transmembrane</keyword>
<dbReference type="STRING" id="266940.Krad_3023"/>
<evidence type="ECO:0008006" key="4">
    <source>
        <dbReference type="Google" id="ProtNLM"/>
    </source>
</evidence>
<gene>
    <name evidence="2" type="ordered locus">Krad_3023</name>
</gene>
<sequence length="437" mass="44521">MLNAHRTTTPRSQETHMHAEEDLEAGFSLLETVIAMVIAGILALAVAGVLVNAMRLSTANADRTVAANIAAGEIEALRAQRAIDLTDGRSTKNATGADGTVYSVTTETALLQSSSDDSVCSASGNGRIAFKRLRVIVDWANRGTTQPVQIDTTKALGVGAGGLDARRGVIAIAVKGGSNQAVAGIPVNLNPSGLTVTTGADGCAVFPNLVTTSSYTASMSVPGYVGTAATQTVTTNPIGVFANQVTRLTVRYDRGGSIRLAADAPAGSAVPNNLTATVKYNSWPTKQLSACTGSNTPCLAGGVVSGLFPDSASTYSMWAGTCDLAAPVSPATADADFVDVDAVKDLDVPLGAAVVKVKNGADVVQPGATLYVRPAPANNGGCLGAESQYTFVTAATGVAVVALPPGPWQLSTRPDFSSPSAVTITARQTTAETVVRR</sequence>
<dbReference type="RefSeq" id="WP_012087265.1">
    <property type="nucleotide sequence ID" value="NC_009664.2"/>
</dbReference>
<dbReference type="PROSITE" id="PS00409">
    <property type="entry name" value="PROKAR_NTER_METHYL"/>
    <property type="match status" value="1"/>
</dbReference>
<name>A6WCE8_KINRD</name>
<evidence type="ECO:0000313" key="2">
    <source>
        <dbReference type="EMBL" id="ABS04487.1"/>
    </source>
</evidence>
<dbReference type="InterPro" id="IPR012902">
    <property type="entry name" value="N_methyl_site"/>
</dbReference>
<evidence type="ECO:0000256" key="1">
    <source>
        <dbReference type="SAM" id="Phobius"/>
    </source>
</evidence>
<keyword evidence="1" id="KW-0472">Membrane</keyword>
<accession>A6WCE8</accession>
<dbReference type="Proteomes" id="UP000001116">
    <property type="component" value="Chromosome"/>
</dbReference>
<keyword evidence="1" id="KW-1133">Transmembrane helix</keyword>
<organism evidence="2 3">
    <name type="scientific">Kineococcus radiotolerans (strain ATCC BAA-149 / DSM 14245 / SRS30216)</name>
    <dbReference type="NCBI Taxonomy" id="266940"/>
    <lineage>
        <taxon>Bacteria</taxon>
        <taxon>Bacillati</taxon>
        <taxon>Actinomycetota</taxon>
        <taxon>Actinomycetes</taxon>
        <taxon>Kineosporiales</taxon>
        <taxon>Kineosporiaceae</taxon>
        <taxon>Kineococcus</taxon>
    </lineage>
</organism>
<dbReference type="EMBL" id="CP000750">
    <property type="protein sequence ID" value="ABS04487.1"/>
    <property type="molecule type" value="Genomic_DNA"/>
</dbReference>
<keyword evidence="3" id="KW-1185">Reference proteome</keyword>